<dbReference type="PANTHER" id="PTHR12354">
    <property type="entry name" value="INTERFERON-RELATED DEVELOPMENTAL REGULATOR"/>
    <property type="match status" value="1"/>
</dbReference>
<dbReference type="EMBL" id="CABIKO010000041">
    <property type="protein sequence ID" value="VVA20203.1"/>
    <property type="molecule type" value="Genomic_DNA"/>
</dbReference>
<feature type="region of interest" description="Disordered" evidence="2">
    <location>
        <begin position="335"/>
        <end position="355"/>
    </location>
</feature>
<dbReference type="InterPro" id="IPR007701">
    <property type="entry name" value="Interferon-rel_develop_reg_N"/>
</dbReference>
<dbReference type="InParanoid" id="A0A5E4EX09"/>
<evidence type="ECO:0000313" key="5">
    <source>
        <dbReference type="Proteomes" id="UP000327085"/>
    </source>
</evidence>
<dbReference type="PANTHER" id="PTHR12354:SF1">
    <property type="entry name" value="INTERFERON-RELATED DEVELOPMENTAL REGULATOR 1"/>
    <property type="match status" value="1"/>
</dbReference>
<dbReference type="Gramene" id="VVA20203">
    <property type="protein sequence ID" value="VVA20203"/>
    <property type="gene ID" value="Prudul26B035016"/>
</dbReference>
<feature type="compositionally biased region" description="Basic and acidic residues" evidence="2">
    <location>
        <begin position="345"/>
        <end position="355"/>
    </location>
</feature>
<gene>
    <name evidence="4" type="ORF">ALMOND_2B035016</name>
</gene>
<sequence length="355" mass="40452">MTRRDKPLPASSSRRRSERRAGRRRHVAAGVADSSVQLPRPSAPKTIYSYLEGLYERRGSDREEALASIIGGSSKEKQLSLHLVGLLVMIIGYEDKVSEVYRELLPVLSKAPKSGTTAVKVLDCLGIVAFFGATNSEDIQNAMQIIWKFIHADQSDPNEEKHSAAVLVAAINAWLFLLTSVEGWRLRHNNWNGAIDYFSTLLLKHDDKLVRVAASEALALIFETGSLEKFWGEGKELNGKDLKLSSWYQKIQLQFLKGFSAEGFELQVKENEKLQNLFEFNPHRIINSGRELYVSTTDKISVSFFLPEERDPEKLTKEDRKKQKIWRNSVLKKAQTQLMTKHRRLSEETNRSDYD</sequence>
<feature type="region of interest" description="Disordered" evidence="2">
    <location>
        <begin position="1"/>
        <end position="38"/>
    </location>
</feature>
<evidence type="ECO:0000256" key="2">
    <source>
        <dbReference type="SAM" id="MobiDB-lite"/>
    </source>
</evidence>
<proteinExistence type="inferred from homology"/>
<name>A0A5E4EX09_PRUDU</name>
<organism evidence="4 5">
    <name type="scientific">Prunus dulcis</name>
    <name type="common">Almond</name>
    <name type="synonym">Amygdalus dulcis</name>
    <dbReference type="NCBI Taxonomy" id="3755"/>
    <lineage>
        <taxon>Eukaryota</taxon>
        <taxon>Viridiplantae</taxon>
        <taxon>Streptophyta</taxon>
        <taxon>Embryophyta</taxon>
        <taxon>Tracheophyta</taxon>
        <taxon>Spermatophyta</taxon>
        <taxon>Magnoliopsida</taxon>
        <taxon>eudicotyledons</taxon>
        <taxon>Gunneridae</taxon>
        <taxon>Pentapetalae</taxon>
        <taxon>rosids</taxon>
        <taxon>fabids</taxon>
        <taxon>Rosales</taxon>
        <taxon>Rosaceae</taxon>
        <taxon>Amygdaloideae</taxon>
        <taxon>Amygdaleae</taxon>
        <taxon>Prunus</taxon>
    </lineage>
</organism>
<dbReference type="Proteomes" id="UP000327085">
    <property type="component" value="Chromosome 3"/>
</dbReference>
<dbReference type="AlphaFoldDB" id="A0A5E4EX09"/>
<comment type="similarity">
    <text evidence="1">Belongs to the IFRD family.</text>
</comment>
<feature type="compositionally biased region" description="Basic residues" evidence="2">
    <location>
        <begin position="13"/>
        <end position="27"/>
    </location>
</feature>
<protein>
    <recommendedName>
        <fullName evidence="3">Interferon-related developmental regulator N-terminal domain-containing protein</fullName>
    </recommendedName>
</protein>
<evidence type="ECO:0000313" key="4">
    <source>
        <dbReference type="EMBL" id="VVA20203.1"/>
    </source>
</evidence>
<evidence type="ECO:0000256" key="1">
    <source>
        <dbReference type="ARBA" id="ARBA00008828"/>
    </source>
</evidence>
<dbReference type="InterPro" id="IPR016024">
    <property type="entry name" value="ARM-type_fold"/>
</dbReference>
<dbReference type="InterPro" id="IPR039777">
    <property type="entry name" value="IFRD"/>
</dbReference>
<dbReference type="OMA" id="QLMTKHR"/>
<dbReference type="Pfam" id="PF05004">
    <property type="entry name" value="IFRD"/>
    <property type="match status" value="1"/>
</dbReference>
<reference evidence="5" key="1">
    <citation type="journal article" date="2020" name="Plant J.">
        <title>Transposons played a major role in the diversification between the closely related almond and peach genomes: results from the almond genome sequence.</title>
        <authorList>
            <person name="Alioto T."/>
            <person name="Alexiou K.G."/>
            <person name="Bardil A."/>
            <person name="Barteri F."/>
            <person name="Castanera R."/>
            <person name="Cruz F."/>
            <person name="Dhingra A."/>
            <person name="Duval H."/>
            <person name="Fernandez I Marti A."/>
            <person name="Frias L."/>
            <person name="Galan B."/>
            <person name="Garcia J.L."/>
            <person name="Howad W."/>
            <person name="Gomez-Garrido J."/>
            <person name="Gut M."/>
            <person name="Julca I."/>
            <person name="Morata J."/>
            <person name="Puigdomenech P."/>
            <person name="Ribeca P."/>
            <person name="Rubio Cabetas M.J."/>
            <person name="Vlasova A."/>
            <person name="Wirthensohn M."/>
            <person name="Garcia-Mas J."/>
            <person name="Gabaldon T."/>
            <person name="Casacuberta J.M."/>
            <person name="Arus P."/>
        </authorList>
    </citation>
    <scope>NUCLEOTIDE SEQUENCE [LARGE SCALE GENOMIC DNA]</scope>
    <source>
        <strain evidence="5">cv. Texas</strain>
    </source>
</reference>
<dbReference type="SUPFAM" id="SSF48371">
    <property type="entry name" value="ARM repeat"/>
    <property type="match status" value="1"/>
</dbReference>
<accession>A0A5E4EX09</accession>
<evidence type="ECO:0000259" key="3">
    <source>
        <dbReference type="Pfam" id="PF05004"/>
    </source>
</evidence>
<feature type="domain" description="Interferon-related developmental regulator N-terminal" evidence="3">
    <location>
        <begin position="56"/>
        <end position="240"/>
    </location>
</feature>